<dbReference type="AlphaFoldDB" id="A0A089HRT9"/>
<dbReference type="KEGG" id="pdu:PDUR_24890"/>
<dbReference type="eggNOG" id="COG2242">
    <property type="taxonomic scope" value="Bacteria"/>
</dbReference>
<gene>
    <name evidence="2" type="ORF">PDUR_24890</name>
</gene>
<organism evidence="2 3">
    <name type="scientific">Paenibacillus durus</name>
    <name type="common">Paenibacillus azotofixans</name>
    <dbReference type="NCBI Taxonomy" id="44251"/>
    <lineage>
        <taxon>Bacteria</taxon>
        <taxon>Bacillati</taxon>
        <taxon>Bacillota</taxon>
        <taxon>Bacilli</taxon>
        <taxon>Bacillales</taxon>
        <taxon>Paenibacillaceae</taxon>
        <taxon>Paenibacillus</taxon>
    </lineage>
</organism>
<keyword evidence="1" id="KW-0175">Coiled coil</keyword>
<name>A0A089HRT9_PAEDU</name>
<evidence type="ECO:0000256" key="1">
    <source>
        <dbReference type="SAM" id="Coils"/>
    </source>
</evidence>
<dbReference type="STRING" id="44251.PDUR_24890"/>
<dbReference type="RefSeq" id="WP_042208462.1">
    <property type="nucleotide sequence ID" value="NZ_CP009288.1"/>
</dbReference>
<protein>
    <submittedName>
        <fullName evidence="2">Uncharacterized protein</fullName>
    </submittedName>
</protein>
<evidence type="ECO:0000313" key="3">
    <source>
        <dbReference type="Proteomes" id="UP000029409"/>
    </source>
</evidence>
<dbReference type="OrthoDB" id="525353at2"/>
<feature type="coiled-coil region" evidence="1">
    <location>
        <begin position="241"/>
        <end position="324"/>
    </location>
</feature>
<feature type="coiled-coil region" evidence="1">
    <location>
        <begin position="396"/>
        <end position="437"/>
    </location>
</feature>
<keyword evidence="3" id="KW-1185">Reference proteome</keyword>
<reference evidence="2 3" key="1">
    <citation type="submission" date="2014-08" db="EMBL/GenBank/DDBJ databases">
        <title>Comparative genomics of the Paenibacillus odorifer group.</title>
        <authorList>
            <person name="den Bakker H.C."/>
            <person name="Tsai Y.-C."/>
            <person name="Martin N."/>
            <person name="Korlach J."/>
            <person name="Wiedmann M."/>
        </authorList>
    </citation>
    <scope>NUCLEOTIDE SEQUENCE [LARGE SCALE GENOMIC DNA]</scope>
    <source>
        <strain evidence="2 3">DSM 1735</strain>
    </source>
</reference>
<sequence length="505" mass="59948">MKVIYSKYNRNRLPSFQIKTMIIEDATELYVEKYALTQAAYPHIKNIYNNYLVQQKQYSHLHFAKAIQIGQSGLRFEYINGTTMDALLFESVLSKNPVLFLQYIKEYIDFLKGFNPEFKSEFRPSQEFRSIFGCTPVFANVHCMHEANIDLTFDNIIRHDSKKVIIDYEWIFNTEVPLDYIVFRSINRFFWKYGEYLNGFMDLKDLFRELHIDYLEEYEEMEHGFQAYVLGNRQHGLGSQYIRTQVKVSDLQQELIEYKNKTGEHSSLFEKANEEIEKLKKEKLNVSTEFNEVNRKLTHYLFQSDKLNNEVKRLSLLNEGLQADKDLSLKMIEKQELAARVVDERIEAKLSKINELEKTLRGRISRKIAGKKYLVLHQLAVKENNARINFNKDELIRSNNEEIMELRKRLQDLENYIAGLEDEKNSMKLELNHLQLSQTDMLDKHHLVVLENQHLSKTNHESNLKLQEINEAFQLLQAEHHQLKYDYNLLSQQLYQGLREEESID</sequence>
<accession>A0A089HRT9</accession>
<proteinExistence type="predicted"/>
<dbReference type="EMBL" id="CP009288">
    <property type="protein sequence ID" value="AIQ14751.1"/>
    <property type="molecule type" value="Genomic_DNA"/>
</dbReference>
<dbReference type="Proteomes" id="UP000029409">
    <property type="component" value="Chromosome"/>
</dbReference>
<evidence type="ECO:0000313" key="2">
    <source>
        <dbReference type="EMBL" id="AIQ14751.1"/>
    </source>
</evidence>